<dbReference type="EMBL" id="CP016020">
    <property type="protein sequence ID" value="APH06619.1"/>
    <property type="molecule type" value="Genomic_DNA"/>
</dbReference>
<dbReference type="Proteomes" id="UP000181936">
    <property type="component" value="Chromosome"/>
</dbReference>
<reference evidence="1 2" key="1">
    <citation type="journal article" date="2016" name="Sci. Rep.">
        <title>Complete genome sequence and transcriptomic analysis of a novel marine strain Bacillus weihaiensis reveals the mechanism of brown algae degradation.</title>
        <authorList>
            <person name="Zhu Y."/>
            <person name="Chen P."/>
            <person name="Bao Y."/>
            <person name="Men Y."/>
            <person name="Zeng Y."/>
            <person name="Yang J."/>
            <person name="Sun J."/>
            <person name="Sun Y."/>
        </authorList>
    </citation>
    <scope>NUCLEOTIDE SEQUENCE [LARGE SCALE GENOMIC DNA]</scope>
    <source>
        <strain evidence="1 2">Alg07</strain>
    </source>
</reference>
<dbReference type="KEGG" id="bwh:A9C19_19015"/>
<accession>A0A1L3MW99</accession>
<proteinExistence type="predicted"/>
<sequence length="73" mass="8763">MLKLEKRHCPYCKNIEAHNQFHEFFFVKTEQAHSGTVFVFNCCGCKSYYERIEEKLMKKSFDQGDATFPRVYK</sequence>
<protein>
    <submittedName>
        <fullName evidence="1">Uncharacterized protein</fullName>
    </submittedName>
</protein>
<evidence type="ECO:0000313" key="2">
    <source>
        <dbReference type="Proteomes" id="UP000181936"/>
    </source>
</evidence>
<name>A0A1L3MW99_9BACI</name>
<gene>
    <name evidence="1" type="ORF">A9C19_19015</name>
</gene>
<organism evidence="1 2">
    <name type="scientific">Bacillus weihaiensis</name>
    <dbReference type="NCBI Taxonomy" id="1547283"/>
    <lineage>
        <taxon>Bacteria</taxon>
        <taxon>Bacillati</taxon>
        <taxon>Bacillota</taxon>
        <taxon>Bacilli</taxon>
        <taxon>Bacillales</taxon>
        <taxon>Bacillaceae</taxon>
        <taxon>Bacillus</taxon>
    </lineage>
</organism>
<keyword evidence="2" id="KW-1185">Reference proteome</keyword>
<dbReference type="RefSeq" id="WP_072581420.1">
    <property type="nucleotide sequence ID" value="NZ_CP016020.1"/>
</dbReference>
<dbReference type="AlphaFoldDB" id="A0A1L3MW99"/>
<evidence type="ECO:0000313" key="1">
    <source>
        <dbReference type="EMBL" id="APH06619.1"/>
    </source>
</evidence>